<evidence type="ECO:0000256" key="10">
    <source>
        <dbReference type="SAM" id="Phobius"/>
    </source>
</evidence>
<dbReference type="AlphaFoldDB" id="A0A7K1UT72"/>
<evidence type="ECO:0000256" key="5">
    <source>
        <dbReference type="ARBA" id="ARBA00023015"/>
    </source>
</evidence>
<feature type="transmembrane region" description="Helical" evidence="10">
    <location>
        <begin position="100"/>
        <end position="120"/>
    </location>
</feature>
<dbReference type="InterPro" id="IPR053877">
    <property type="entry name" value="RskA_N"/>
</dbReference>
<keyword evidence="3 10" id="KW-0812">Transmembrane</keyword>
<keyword evidence="4 10" id="KW-1133">Transmembrane helix</keyword>
<protein>
    <recommendedName>
        <fullName evidence="9">Regulator of SigK</fullName>
    </recommendedName>
    <alternativeName>
        <fullName evidence="8">Sigma-K anti-sigma factor RskA</fullName>
    </alternativeName>
</protein>
<gene>
    <name evidence="13" type="ORF">GPX89_09880</name>
</gene>
<reference evidence="13 14" key="1">
    <citation type="submission" date="2019-12" db="EMBL/GenBank/DDBJ databases">
        <title>Nocardia sp. nov. ET3-3 isolated from soil.</title>
        <authorList>
            <person name="Kanchanasin P."/>
            <person name="Tanasupawat S."/>
            <person name="Yuki M."/>
            <person name="Kudo T."/>
        </authorList>
    </citation>
    <scope>NUCLEOTIDE SEQUENCE [LARGE SCALE GENOMIC DNA]</scope>
    <source>
        <strain evidence="13 14">ET3-3</strain>
    </source>
</reference>
<dbReference type="Proteomes" id="UP000466794">
    <property type="component" value="Unassembled WGS sequence"/>
</dbReference>
<dbReference type="GO" id="GO:0016989">
    <property type="term" value="F:sigma factor antagonist activity"/>
    <property type="evidence" value="ECO:0007669"/>
    <property type="project" value="TreeGrafter"/>
</dbReference>
<evidence type="ECO:0000256" key="6">
    <source>
        <dbReference type="ARBA" id="ARBA00023136"/>
    </source>
</evidence>
<keyword evidence="14" id="KW-1185">Reference proteome</keyword>
<feature type="domain" description="Anti-sigma K factor RskA C-terminal" evidence="11">
    <location>
        <begin position="101"/>
        <end position="236"/>
    </location>
</feature>
<proteinExistence type="predicted"/>
<keyword evidence="2" id="KW-1003">Cell membrane</keyword>
<evidence type="ECO:0000313" key="13">
    <source>
        <dbReference type="EMBL" id="MVU77547.1"/>
    </source>
</evidence>
<evidence type="ECO:0000313" key="14">
    <source>
        <dbReference type="Proteomes" id="UP000466794"/>
    </source>
</evidence>
<comment type="caution">
    <text evidence="13">The sequence shown here is derived from an EMBL/GenBank/DDBJ whole genome shotgun (WGS) entry which is preliminary data.</text>
</comment>
<feature type="domain" description="Anti-sigma-K factor RskA N-terminal" evidence="12">
    <location>
        <begin position="10"/>
        <end position="57"/>
    </location>
</feature>
<comment type="subcellular location">
    <subcellularLocation>
        <location evidence="1">Cell membrane</location>
        <topology evidence="1">Single-pass membrane protein</topology>
    </subcellularLocation>
</comment>
<dbReference type="Gene3D" id="1.10.10.1320">
    <property type="entry name" value="Anti-sigma factor, zinc-finger domain"/>
    <property type="match status" value="1"/>
</dbReference>
<evidence type="ECO:0000256" key="1">
    <source>
        <dbReference type="ARBA" id="ARBA00004162"/>
    </source>
</evidence>
<evidence type="ECO:0000256" key="7">
    <source>
        <dbReference type="ARBA" id="ARBA00023163"/>
    </source>
</evidence>
<evidence type="ECO:0000256" key="2">
    <source>
        <dbReference type="ARBA" id="ARBA00022475"/>
    </source>
</evidence>
<evidence type="ECO:0000256" key="4">
    <source>
        <dbReference type="ARBA" id="ARBA00022989"/>
    </source>
</evidence>
<evidence type="ECO:0000259" key="11">
    <source>
        <dbReference type="Pfam" id="PF10099"/>
    </source>
</evidence>
<accession>A0A7K1UT72</accession>
<dbReference type="Pfam" id="PF10099">
    <property type="entry name" value="RskA_C"/>
    <property type="match status" value="1"/>
</dbReference>
<dbReference type="GO" id="GO:0006417">
    <property type="term" value="P:regulation of translation"/>
    <property type="evidence" value="ECO:0007669"/>
    <property type="project" value="TreeGrafter"/>
</dbReference>
<dbReference type="EMBL" id="WRPP01000002">
    <property type="protein sequence ID" value="MVU77547.1"/>
    <property type="molecule type" value="Genomic_DNA"/>
</dbReference>
<dbReference type="Pfam" id="PF22618">
    <property type="entry name" value="RskA_N"/>
    <property type="match status" value="1"/>
</dbReference>
<dbReference type="PANTHER" id="PTHR37461">
    <property type="entry name" value="ANTI-SIGMA-K FACTOR RSKA"/>
    <property type="match status" value="1"/>
</dbReference>
<evidence type="ECO:0000259" key="12">
    <source>
        <dbReference type="Pfam" id="PF22618"/>
    </source>
</evidence>
<dbReference type="RefSeq" id="WP_157387238.1">
    <property type="nucleotide sequence ID" value="NZ_WRPP01000002.1"/>
</dbReference>
<keyword evidence="5" id="KW-0805">Transcription regulation</keyword>
<dbReference type="InterPro" id="IPR041916">
    <property type="entry name" value="Anti_sigma_zinc_sf"/>
</dbReference>
<keyword evidence="7" id="KW-0804">Transcription</keyword>
<name>A0A7K1UT72_9NOCA</name>
<sequence length="242" mass="25433">MPDIHPHADLLEQAYPYALDALSDQDRRAVEDMLDRADESTADLFRATVRELRDTLASMTAVDAVPAPARVEEALQRALDRADNTVSPLRRARRARGLRWLAAAAAAAVVIGLGAGIAVYRSQSHHADEPTAQQILTHGDVREQKAPVTGGGTITVDASRELGAAIVSFDAVSAPPAGHVYQLWLISGSGQVRSAGVVPNLPTVAAPILMRFDDAGQLAMSVEPTGGSTAPTTQPVVAVPLA</sequence>
<dbReference type="InterPro" id="IPR051474">
    <property type="entry name" value="Anti-sigma-K/W_factor"/>
</dbReference>
<dbReference type="PANTHER" id="PTHR37461:SF1">
    <property type="entry name" value="ANTI-SIGMA-K FACTOR RSKA"/>
    <property type="match status" value="1"/>
</dbReference>
<evidence type="ECO:0000256" key="3">
    <source>
        <dbReference type="ARBA" id="ARBA00022692"/>
    </source>
</evidence>
<evidence type="ECO:0000256" key="8">
    <source>
        <dbReference type="ARBA" id="ARBA00029829"/>
    </source>
</evidence>
<dbReference type="GO" id="GO:0005886">
    <property type="term" value="C:plasma membrane"/>
    <property type="evidence" value="ECO:0007669"/>
    <property type="project" value="UniProtKB-SubCell"/>
</dbReference>
<keyword evidence="6 10" id="KW-0472">Membrane</keyword>
<dbReference type="InterPro" id="IPR018764">
    <property type="entry name" value="RskA_C"/>
</dbReference>
<evidence type="ECO:0000256" key="9">
    <source>
        <dbReference type="ARBA" id="ARBA00030803"/>
    </source>
</evidence>
<organism evidence="13 14">
    <name type="scientific">Nocardia terrae</name>
    <dbReference type="NCBI Taxonomy" id="2675851"/>
    <lineage>
        <taxon>Bacteria</taxon>
        <taxon>Bacillati</taxon>
        <taxon>Actinomycetota</taxon>
        <taxon>Actinomycetes</taxon>
        <taxon>Mycobacteriales</taxon>
        <taxon>Nocardiaceae</taxon>
        <taxon>Nocardia</taxon>
    </lineage>
</organism>